<reference evidence="2 3" key="1">
    <citation type="submission" date="2018-10" db="EMBL/GenBank/DDBJ databases">
        <title>Genomic Encyclopedia of Type Strains, Phase IV (KMG-IV): sequencing the most valuable type-strain genomes for metagenomic binning, comparative biology and taxonomic classification.</title>
        <authorList>
            <person name="Goeker M."/>
        </authorList>
    </citation>
    <scope>NUCLEOTIDE SEQUENCE [LARGE SCALE GENOMIC DNA]</scope>
    <source>
        <strain evidence="2 3">DSM 4734</strain>
    </source>
</reference>
<feature type="transmembrane region" description="Helical" evidence="1">
    <location>
        <begin position="96"/>
        <end position="117"/>
    </location>
</feature>
<organism evidence="2 3">
    <name type="scientific">Maricaulis maris</name>
    <dbReference type="NCBI Taxonomy" id="74318"/>
    <lineage>
        <taxon>Bacteria</taxon>
        <taxon>Pseudomonadati</taxon>
        <taxon>Pseudomonadota</taxon>
        <taxon>Alphaproteobacteria</taxon>
        <taxon>Maricaulales</taxon>
        <taxon>Maricaulaceae</taxon>
        <taxon>Maricaulis</taxon>
    </lineage>
</organism>
<name>A0A495DLU7_9PROT</name>
<gene>
    <name evidence="2" type="ORF">C7435_0338</name>
</gene>
<sequence>MFSQLSSDHIVATLERLAARCRDRFASASLNNVIDELIGLAKRDRRRSQRLSRPYLLLRGGTLLAVLLALTGLVFVGERVFNWAQESGASADVFTVFEGVEAGLNIVILAAVAIFTLTRVEERLKRSLALDDLHELRSIAHVIDMHQLTKDPTALLRLGPRTAASPDRAMSEFELGRYLDYCAEALSLAGKIAALYAQSSRDPVVIAAVNDIESLTSNMSAKIWQKINIVRDAQPNAGEQRDD</sequence>
<accession>A0A495DLU7</accession>
<keyword evidence="1" id="KW-0472">Membrane</keyword>
<keyword evidence="1" id="KW-0812">Transmembrane</keyword>
<dbReference type="RefSeq" id="WP_121209777.1">
    <property type="nucleotide sequence ID" value="NZ_RBIM01000001.1"/>
</dbReference>
<feature type="transmembrane region" description="Helical" evidence="1">
    <location>
        <begin position="55"/>
        <end position="76"/>
    </location>
</feature>
<dbReference type="AlphaFoldDB" id="A0A495DLU7"/>
<evidence type="ECO:0000256" key="1">
    <source>
        <dbReference type="SAM" id="Phobius"/>
    </source>
</evidence>
<evidence type="ECO:0000313" key="3">
    <source>
        <dbReference type="Proteomes" id="UP000273675"/>
    </source>
</evidence>
<dbReference type="Proteomes" id="UP000273675">
    <property type="component" value="Unassembled WGS sequence"/>
</dbReference>
<proteinExistence type="predicted"/>
<comment type="caution">
    <text evidence="2">The sequence shown here is derived from an EMBL/GenBank/DDBJ whole genome shotgun (WGS) entry which is preliminary data.</text>
</comment>
<protein>
    <submittedName>
        <fullName evidence="2">Uncharacterized protein</fullName>
    </submittedName>
</protein>
<keyword evidence="1" id="KW-1133">Transmembrane helix</keyword>
<dbReference type="OrthoDB" id="250722at2"/>
<dbReference type="EMBL" id="RBIM01000001">
    <property type="protein sequence ID" value="RKR03895.1"/>
    <property type="molecule type" value="Genomic_DNA"/>
</dbReference>
<evidence type="ECO:0000313" key="2">
    <source>
        <dbReference type="EMBL" id="RKR03895.1"/>
    </source>
</evidence>